<dbReference type="Pfam" id="PF14240">
    <property type="entry name" value="YHYH"/>
    <property type="match status" value="1"/>
</dbReference>
<feature type="chain" id="PRO_5045648787" evidence="1">
    <location>
        <begin position="32"/>
        <end position="352"/>
    </location>
</feature>
<dbReference type="Proteomes" id="UP001368654">
    <property type="component" value="Unassembled WGS sequence"/>
</dbReference>
<evidence type="ECO:0000259" key="2">
    <source>
        <dbReference type="Pfam" id="PF14240"/>
    </source>
</evidence>
<reference evidence="3 4" key="1">
    <citation type="submission" date="2024-02" db="EMBL/GenBank/DDBJ databases">
        <authorList>
            <person name="Saticioglu I.B."/>
        </authorList>
    </citation>
    <scope>NUCLEOTIDE SEQUENCE [LARGE SCALE GENOMIC DNA]</scope>
    <source>
        <strain evidence="3 4">Mu-86</strain>
    </source>
</reference>
<proteinExistence type="predicted"/>
<feature type="signal peptide" evidence="1">
    <location>
        <begin position="1"/>
        <end position="31"/>
    </location>
</feature>
<dbReference type="RefSeq" id="WP_337337215.1">
    <property type="nucleotide sequence ID" value="NZ_JBBDGL010000001.1"/>
</dbReference>
<accession>A0ABU8LRA3</accession>
<sequence>MMLSRSRRVSRTLLVAGLAATVALLAASCAASEEEASSSSSATSEASDTATETVVAPTGIDLTLFADDAIVGEPELVDCTLSEGTETTCYEFTISGYPSTYETGPFCPDTITTSADDAGIWFDGEDVYDLDGEFIAGLADLYGSGWQMYDEDGNVYVTETIEAFEAAARPDVDPEYQNYCIEGSIDFLDNSEPIETTVTIPAEPVAASAASSTQGNLGVTLDGVVIALSAPVDAILGAYTIAAFDDCGGHYNPFEGYHLHGAAGCSEVESASEDETGQFGYAMDGYPVFSPYTEEQLESVELDECNGHTTEAEGYHYHANAIEENLVIECFVGQVVANEEGAGGPPAGGPND</sequence>
<protein>
    <submittedName>
        <fullName evidence="3">YHYH protein</fullName>
    </submittedName>
</protein>
<dbReference type="InterPro" id="IPR025924">
    <property type="entry name" value="YHYH_dom"/>
</dbReference>
<name>A0ABU8LRA3_9MICO</name>
<evidence type="ECO:0000313" key="3">
    <source>
        <dbReference type="EMBL" id="MEJ1154787.1"/>
    </source>
</evidence>
<keyword evidence="1" id="KW-0732">Signal</keyword>
<gene>
    <name evidence="3" type="ORF">WDU96_04120</name>
</gene>
<evidence type="ECO:0000256" key="1">
    <source>
        <dbReference type="SAM" id="SignalP"/>
    </source>
</evidence>
<feature type="domain" description="YHYH" evidence="2">
    <location>
        <begin position="198"/>
        <end position="294"/>
    </location>
</feature>
<dbReference type="EMBL" id="JBBDGL010000001">
    <property type="protein sequence ID" value="MEJ1154787.1"/>
    <property type="molecule type" value="Genomic_DNA"/>
</dbReference>
<keyword evidence="4" id="KW-1185">Reference proteome</keyword>
<comment type="caution">
    <text evidence="3">The sequence shown here is derived from an EMBL/GenBank/DDBJ whole genome shotgun (WGS) entry which is preliminary data.</text>
</comment>
<organism evidence="3 4">
    <name type="scientific">Microbacterium marmarense</name>
    <dbReference type="NCBI Taxonomy" id="3122051"/>
    <lineage>
        <taxon>Bacteria</taxon>
        <taxon>Bacillati</taxon>
        <taxon>Actinomycetota</taxon>
        <taxon>Actinomycetes</taxon>
        <taxon>Micrococcales</taxon>
        <taxon>Microbacteriaceae</taxon>
        <taxon>Microbacterium</taxon>
    </lineage>
</organism>
<evidence type="ECO:0000313" key="4">
    <source>
        <dbReference type="Proteomes" id="UP001368654"/>
    </source>
</evidence>
<dbReference type="PROSITE" id="PS51257">
    <property type="entry name" value="PROKAR_LIPOPROTEIN"/>
    <property type="match status" value="1"/>
</dbReference>